<dbReference type="Proteomes" id="UP000619512">
    <property type="component" value="Unassembled WGS sequence"/>
</dbReference>
<reference evidence="3 4" key="2">
    <citation type="submission" date="2019-03" db="EMBL/GenBank/DDBJ databases">
        <title>Draft Genome Sequences of Six Type Strains of the Genus Massilia.</title>
        <authorList>
            <person name="Miess H."/>
            <person name="Frediansyhah A."/>
            <person name="Gross H."/>
        </authorList>
    </citation>
    <scope>NUCLEOTIDE SEQUENCE [LARGE SCALE GENOMIC DNA]</scope>
    <source>
        <strain evidence="3 4">DSM 17505</strain>
    </source>
</reference>
<evidence type="ECO:0000313" key="2">
    <source>
        <dbReference type="EMBL" id="GGY98013.1"/>
    </source>
</evidence>
<feature type="region of interest" description="Disordered" evidence="1">
    <location>
        <begin position="1"/>
        <end position="38"/>
    </location>
</feature>
<keyword evidence="4" id="KW-1185">Reference proteome</keyword>
<sequence length="60" mass="6471">MDESTTVPPAANDEAGPDTRGESRPGPDIPWRDEGPDGLFNHYRRRRLLALGALPAESAA</sequence>
<evidence type="ECO:0000256" key="1">
    <source>
        <dbReference type="SAM" id="MobiDB-lite"/>
    </source>
</evidence>
<evidence type="ECO:0000313" key="4">
    <source>
        <dbReference type="Proteomes" id="UP000294359"/>
    </source>
</evidence>
<proteinExistence type="predicted"/>
<evidence type="ECO:0000313" key="3">
    <source>
        <dbReference type="EMBL" id="QBQ37265.1"/>
    </source>
</evidence>
<dbReference type="Proteomes" id="UP000294359">
    <property type="component" value="Chromosome"/>
</dbReference>
<reference evidence="2" key="1">
    <citation type="journal article" date="2014" name="Int. J. Syst. Evol. Microbiol.">
        <title>Complete genome sequence of Corynebacterium casei LMG S-19264T (=DSM 44701T), isolated from a smear-ripened cheese.</title>
        <authorList>
            <consortium name="US DOE Joint Genome Institute (JGI-PGF)"/>
            <person name="Walter F."/>
            <person name="Albersmeier A."/>
            <person name="Kalinowski J."/>
            <person name="Ruckert C."/>
        </authorList>
    </citation>
    <scope>NUCLEOTIDE SEQUENCE</scope>
    <source>
        <strain evidence="2">KCTC 12344</strain>
    </source>
</reference>
<name>A0A4P7BI05_9BURK</name>
<organism evidence="2 5">
    <name type="scientific">Pseudoduganella plicata</name>
    <dbReference type="NCBI Taxonomy" id="321984"/>
    <lineage>
        <taxon>Bacteria</taxon>
        <taxon>Pseudomonadati</taxon>
        <taxon>Pseudomonadota</taxon>
        <taxon>Betaproteobacteria</taxon>
        <taxon>Burkholderiales</taxon>
        <taxon>Oxalobacteraceae</taxon>
        <taxon>Telluria group</taxon>
        <taxon>Pseudoduganella</taxon>
    </lineage>
</organism>
<evidence type="ECO:0000313" key="5">
    <source>
        <dbReference type="Proteomes" id="UP000619512"/>
    </source>
</evidence>
<accession>A0A4P7BI05</accession>
<gene>
    <name evidence="3" type="ORF">E1742_14585</name>
    <name evidence="2" type="ORF">GCM10007388_34390</name>
</gene>
<dbReference type="EMBL" id="CP038026">
    <property type="protein sequence ID" value="QBQ37265.1"/>
    <property type="molecule type" value="Genomic_DNA"/>
</dbReference>
<dbReference type="RefSeq" id="WP_134385633.1">
    <property type="nucleotide sequence ID" value="NZ_BMWW01000006.1"/>
</dbReference>
<protein>
    <submittedName>
        <fullName evidence="2">Uncharacterized protein</fullName>
    </submittedName>
</protein>
<dbReference type="AlphaFoldDB" id="A0A4P7BI05"/>
<dbReference type="EMBL" id="BMWW01000006">
    <property type="protein sequence ID" value="GGY98013.1"/>
    <property type="molecule type" value="Genomic_DNA"/>
</dbReference>
<feature type="compositionally biased region" description="Basic and acidic residues" evidence="1">
    <location>
        <begin position="17"/>
        <end position="35"/>
    </location>
</feature>
<reference evidence="2" key="3">
    <citation type="submission" date="2022-12" db="EMBL/GenBank/DDBJ databases">
        <authorList>
            <person name="Sun Q."/>
            <person name="Kim S."/>
        </authorList>
    </citation>
    <scope>NUCLEOTIDE SEQUENCE</scope>
    <source>
        <strain evidence="2">KCTC 12344</strain>
    </source>
</reference>